<comment type="caution">
    <text evidence="1">The sequence shown here is derived from an EMBL/GenBank/DDBJ whole genome shotgun (WGS) entry which is preliminary data.</text>
</comment>
<name>A0ACB8URX3_9EURO</name>
<sequence length="382" mass="43815">MNAPTFTSPLAIPHTGFKELDVSQGIEEELLPTYKAEKYFPAEIGQVLKDRYQIIGKLGYGGSSTVWLSRDLEKCQHVALKLCVNDSQKANHDGKNLYRKLYDSFEIQGPNGTHVCLVHEPLGLSLYQVLDILPTRTLTLEMLKPPLRNIIVALDFLHRAKVVHTDLQARNMLLDIDDRTVFSTFEDAEIEEPAPRKLLGDRTIYMSRRIPLTPRFPSITDFGEARIMSSGKLPWEDVMPDVYRAPEIILRMPWDEKVDMWSIGLVCWDLVTGRTLFRGRNSEKLLDDAIHLAEMIAIMGRPPKEFLKRSEMCQIWWDENGTWRGAAPIPTYSLEDLAEKIGGEDRNGFLSFFRRTLRWLPEERPTTEELISDPWLMEGLGT</sequence>
<accession>A0ACB8URX3</accession>
<protein>
    <submittedName>
        <fullName evidence="1">Uncharacterized protein</fullName>
    </submittedName>
</protein>
<dbReference type="EMBL" id="JALBCA010000087">
    <property type="protein sequence ID" value="KAI2383613.1"/>
    <property type="molecule type" value="Genomic_DNA"/>
</dbReference>
<gene>
    <name evidence="1" type="ORF">LOY88_005178</name>
</gene>
<proteinExistence type="predicted"/>
<reference evidence="1" key="1">
    <citation type="journal article" date="2022" name="bioRxiv">
        <title>Population genetic analysis of Ophidiomyces ophidiicola, the causative agent of snake fungal disease, indicates recent introductions to the USA.</title>
        <authorList>
            <person name="Ladner J.T."/>
            <person name="Palmer J.M."/>
            <person name="Ettinger C.L."/>
            <person name="Stajich J.E."/>
            <person name="Farrell T.M."/>
            <person name="Glorioso B.M."/>
            <person name="Lawson B."/>
            <person name="Price S.J."/>
            <person name="Stengle A.G."/>
            <person name="Grear D.A."/>
            <person name="Lorch J.M."/>
        </authorList>
    </citation>
    <scope>NUCLEOTIDE SEQUENCE</scope>
    <source>
        <strain evidence="1">NWHC 24266-5</strain>
    </source>
</reference>
<evidence type="ECO:0000313" key="1">
    <source>
        <dbReference type="EMBL" id="KAI2383613.1"/>
    </source>
</evidence>
<organism evidence="1">
    <name type="scientific">Ophidiomyces ophidiicola</name>
    <dbReference type="NCBI Taxonomy" id="1387563"/>
    <lineage>
        <taxon>Eukaryota</taxon>
        <taxon>Fungi</taxon>
        <taxon>Dikarya</taxon>
        <taxon>Ascomycota</taxon>
        <taxon>Pezizomycotina</taxon>
        <taxon>Eurotiomycetes</taxon>
        <taxon>Eurotiomycetidae</taxon>
        <taxon>Onygenales</taxon>
        <taxon>Onygenaceae</taxon>
        <taxon>Ophidiomyces</taxon>
    </lineage>
</organism>